<dbReference type="Proteomes" id="UP001139516">
    <property type="component" value="Unassembled WGS sequence"/>
</dbReference>
<evidence type="ECO:0008006" key="4">
    <source>
        <dbReference type="Google" id="ProtNLM"/>
    </source>
</evidence>
<proteinExistence type="predicted"/>
<accession>A0A9X2BUG4</accession>
<gene>
    <name evidence="2" type="ORF">M0638_13790</name>
</gene>
<name>A0A9X2BUG4_9PROT</name>
<evidence type="ECO:0000256" key="1">
    <source>
        <dbReference type="SAM" id="MobiDB-lite"/>
    </source>
</evidence>
<sequence length="227" mass="23911">MELNRRLALLLPLSPLVACGGPPPAPPLPAVMPGPIGYRYLTPLRLNVASIEVDQGAPVASIPVPVAPAEAMAIMARDRLVAVGQGGQGRFVIQAASLLSERLGSQDRLTCTLRCRLEVISPEGARVGFAEAQALRTQTLPGYMTVEAADLLLRQTMDDLNVEFEYQVRRSLRDWLQAGPAEGAPGPSSGPASVPPSVPPVREEPLPPAAAPARPGSLPPPVPIRPL</sequence>
<feature type="compositionally biased region" description="Low complexity" evidence="1">
    <location>
        <begin position="178"/>
        <end position="192"/>
    </location>
</feature>
<dbReference type="EMBL" id="JALPRX010000057">
    <property type="protein sequence ID" value="MCK8785457.1"/>
    <property type="molecule type" value="Genomic_DNA"/>
</dbReference>
<feature type="compositionally biased region" description="Pro residues" evidence="1">
    <location>
        <begin position="217"/>
        <end position="227"/>
    </location>
</feature>
<feature type="region of interest" description="Disordered" evidence="1">
    <location>
        <begin position="178"/>
        <end position="227"/>
    </location>
</feature>
<organism evidence="2 3">
    <name type="scientific">Roseomonas acroporae</name>
    <dbReference type="NCBI Taxonomy" id="2937791"/>
    <lineage>
        <taxon>Bacteria</taxon>
        <taxon>Pseudomonadati</taxon>
        <taxon>Pseudomonadota</taxon>
        <taxon>Alphaproteobacteria</taxon>
        <taxon>Acetobacterales</taxon>
        <taxon>Roseomonadaceae</taxon>
        <taxon>Roseomonas</taxon>
    </lineage>
</organism>
<protein>
    <recommendedName>
        <fullName evidence="4">Lipoprotein</fullName>
    </recommendedName>
</protein>
<evidence type="ECO:0000313" key="3">
    <source>
        <dbReference type="Proteomes" id="UP001139516"/>
    </source>
</evidence>
<evidence type="ECO:0000313" key="2">
    <source>
        <dbReference type="EMBL" id="MCK8785457.1"/>
    </source>
</evidence>
<reference evidence="2" key="1">
    <citation type="submission" date="2022-04" db="EMBL/GenBank/DDBJ databases">
        <title>Roseomonas acroporae sp. nov., isolated from coral Acropora digitifera.</title>
        <authorList>
            <person name="Sun H."/>
        </authorList>
    </citation>
    <scope>NUCLEOTIDE SEQUENCE</scope>
    <source>
        <strain evidence="2">NAR14</strain>
    </source>
</reference>
<dbReference type="RefSeq" id="WP_248667575.1">
    <property type="nucleotide sequence ID" value="NZ_JALPRX010000057.1"/>
</dbReference>
<comment type="caution">
    <text evidence="2">The sequence shown here is derived from an EMBL/GenBank/DDBJ whole genome shotgun (WGS) entry which is preliminary data.</text>
</comment>
<dbReference type="AlphaFoldDB" id="A0A9X2BUG4"/>
<keyword evidence="3" id="KW-1185">Reference proteome</keyword>